<dbReference type="InterPro" id="IPR051940">
    <property type="entry name" value="Chitin_bind-dev_reg"/>
</dbReference>
<keyword evidence="4" id="KW-1015">Disulfide bond</keyword>
<sequence>MKYLLTACYLAIAACTAAEIDFECPTPGNEATFYPDPVNCAEYIECFAGKANIMECPADLWWNQEKQYCDFKSNVDCKIDPSAGTEPPRTTVTDPTRPTDFTPDPHCPYPSNEITYDFVPGNCSEYYECDHGLRYLETCPHNRLWNHIKNYCDFPEEVDCSRAPVTTTTSGPSTTPNSICDGQKDGTFFADEDDCAKYYECVRGQAIEFTCPPGTLWDEEELTCDFPDRVDCKVTPKSFQRFNLLKNLKTPWANVTAVLLTPIDVTDENDTQVIIDSNDEVVFEKDTQVIESNDVKAVCYYHKMNHFLTLCIIGLAASTAVLADFECPKPGNEATFWPDPVNCSEYIECFAGKASIMECPPDLWWNQEKKYCDYKSNVDCKIDPSAPTEAPRTRATQATRPSDFTPDPNCPYPSDIITYDYVPGNCSEYYECDHGLRYLEKCPANRLWNHIKNYCDFPDEVDCSRAPVATTTPGSSTTPSQVCVGQKDGTLLPDEDDCAKYYECLRGQAIEFTCPDGTLWDQDEQVCDYPSRVDCKVTPKSF</sequence>
<dbReference type="AlphaFoldDB" id="A0A6P7F5W0"/>
<feature type="compositionally biased region" description="Low complexity" evidence="6">
    <location>
        <begin position="87"/>
        <end position="104"/>
    </location>
</feature>
<dbReference type="GO" id="GO:0008061">
    <property type="term" value="F:chitin binding"/>
    <property type="evidence" value="ECO:0007669"/>
    <property type="project" value="UniProtKB-KW"/>
</dbReference>
<reference evidence="9" key="1">
    <citation type="submission" date="2025-08" db="UniProtKB">
        <authorList>
            <consortium name="RefSeq"/>
        </authorList>
    </citation>
    <scope>IDENTIFICATION</scope>
    <source>
        <tissue evidence="9">Whole insect</tissue>
    </source>
</reference>
<feature type="domain" description="Chitin-binding type-2" evidence="8">
    <location>
        <begin position="104"/>
        <end position="162"/>
    </location>
</feature>
<keyword evidence="1" id="KW-0147">Chitin-binding</keyword>
<feature type="chain" id="PRO_5027835420" evidence="7">
    <location>
        <begin position="18"/>
        <end position="542"/>
    </location>
</feature>
<evidence type="ECO:0000256" key="1">
    <source>
        <dbReference type="ARBA" id="ARBA00022669"/>
    </source>
</evidence>
<keyword evidence="3" id="KW-0677">Repeat</keyword>
<accession>A0A6P7F5W0</accession>
<feature type="region of interest" description="Disordered" evidence="6">
    <location>
        <begin position="80"/>
        <end position="104"/>
    </location>
</feature>
<dbReference type="SMART" id="SM00494">
    <property type="entry name" value="ChtBD2"/>
    <property type="match status" value="6"/>
</dbReference>
<keyword evidence="2 7" id="KW-0732">Signal</keyword>
<evidence type="ECO:0000256" key="5">
    <source>
        <dbReference type="ARBA" id="ARBA00023180"/>
    </source>
</evidence>
<organism evidence="9">
    <name type="scientific">Diabrotica virgifera virgifera</name>
    <name type="common">western corn rootworm</name>
    <dbReference type="NCBI Taxonomy" id="50390"/>
    <lineage>
        <taxon>Eukaryota</taxon>
        <taxon>Metazoa</taxon>
        <taxon>Ecdysozoa</taxon>
        <taxon>Arthropoda</taxon>
        <taxon>Hexapoda</taxon>
        <taxon>Insecta</taxon>
        <taxon>Pterygota</taxon>
        <taxon>Neoptera</taxon>
        <taxon>Endopterygota</taxon>
        <taxon>Coleoptera</taxon>
        <taxon>Polyphaga</taxon>
        <taxon>Cucujiformia</taxon>
        <taxon>Chrysomeloidea</taxon>
        <taxon>Chrysomelidae</taxon>
        <taxon>Galerucinae</taxon>
        <taxon>Diabroticina</taxon>
        <taxon>Diabroticites</taxon>
        <taxon>Diabrotica</taxon>
    </lineage>
</organism>
<protein>
    <submittedName>
        <fullName evidence="9">Chitin-binding domain protein cbd-1-like</fullName>
    </submittedName>
</protein>
<name>A0A6P7F5W0_DIAVI</name>
<evidence type="ECO:0000256" key="7">
    <source>
        <dbReference type="SAM" id="SignalP"/>
    </source>
</evidence>
<gene>
    <name evidence="9" type="primary">LOC114326641</name>
</gene>
<feature type="domain" description="Chitin-binding type-2" evidence="8">
    <location>
        <begin position="480"/>
        <end position="537"/>
    </location>
</feature>
<keyword evidence="5" id="KW-0325">Glycoprotein</keyword>
<proteinExistence type="predicted"/>
<feature type="region of interest" description="Disordered" evidence="6">
    <location>
        <begin position="385"/>
        <end position="404"/>
    </location>
</feature>
<dbReference type="RefSeq" id="XP_028130871.1">
    <property type="nucleotide sequence ID" value="XM_028275070.1"/>
</dbReference>
<evidence type="ECO:0000256" key="6">
    <source>
        <dbReference type="SAM" id="MobiDB-lite"/>
    </source>
</evidence>
<evidence type="ECO:0000256" key="2">
    <source>
        <dbReference type="ARBA" id="ARBA00022729"/>
    </source>
</evidence>
<feature type="domain" description="Chitin-binding type-2" evidence="8">
    <location>
        <begin position="177"/>
        <end position="234"/>
    </location>
</feature>
<dbReference type="PANTHER" id="PTHR23301">
    <property type="entry name" value="CHITIN BINDING PERITROPHIN-A"/>
    <property type="match status" value="1"/>
</dbReference>
<feature type="domain" description="Chitin-binding type-2" evidence="8">
    <location>
        <begin position="21"/>
        <end position="79"/>
    </location>
</feature>
<dbReference type="PROSITE" id="PS51257">
    <property type="entry name" value="PROKAR_LIPOPROTEIN"/>
    <property type="match status" value="1"/>
</dbReference>
<feature type="domain" description="Chitin-binding type-2" evidence="8">
    <location>
        <begin position="324"/>
        <end position="382"/>
    </location>
</feature>
<dbReference type="PANTHER" id="PTHR23301:SF0">
    <property type="entry name" value="CHITIN-BINDING TYPE-2 DOMAIN-CONTAINING PROTEIN-RELATED"/>
    <property type="match status" value="1"/>
</dbReference>
<dbReference type="Pfam" id="PF01607">
    <property type="entry name" value="CBM_14"/>
    <property type="match status" value="6"/>
</dbReference>
<evidence type="ECO:0000256" key="4">
    <source>
        <dbReference type="ARBA" id="ARBA00023157"/>
    </source>
</evidence>
<evidence type="ECO:0000256" key="3">
    <source>
        <dbReference type="ARBA" id="ARBA00022737"/>
    </source>
</evidence>
<dbReference type="InterPro" id="IPR002557">
    <property type="entry name" value="Chitin-bd_dom"/>
</dbReference>
<dbReference type="SUPFAM" id="SSF57625">
    <property type="entry name" value="Invertebrate chitin-binding proteins"/>
    <property type="match status" value="6"/>
</dbReference>
<dbReference type="GO" id="GO:0005576">
    <property type="term" value="C:extracellular region"/>
    <property type="evidence" value="ECO:0007669"/>
    <property type="project" value="InterPro"/>
</dbReference>
<evidence type="ECO:0000313" key="9">
    <source>
        <dbReference type="RefSeq" id="XP_028130871.1"/>
    </source>
</evidence>
<evidence type="ECO:0000259" key="8">
    <source>
        <dbReference type="PROSITE" id="PS50940"/>
    </source>
</evidence>
<dbReference type="Gene3D" id="2.170.140.10">
    <property type="entry name" value="Chitin binding domain"/>
    <property type="match status" value="6"/>
</dbReference>
<feature type="signal peptide" evidence="7">
    <location>
        <begin position="1"/>
        <end position="17"/>
    </location>
</feature>
<dbReference type="PROSITE" id="PS50940">
    <property type="entry name" value="CHIT_BIND_II"/>
    <property type="match status" value="6"/>
</dbReference>
<feature type="domain" description="Chitin-binding type-2" evidence="8">
    <location>
        <begin position="407"/>
        <end position="465"/>
    </location>
</feature>
<dbReference type="InParanoid" id="A0A6P7F5W0"/>
<dbReference type="InterPro" id="IPR036508">
    <property type="entry name" value="Chitin-bd_dom_sf"/>
</dbReference>